<dbReference type="RefSeq" id="WP_078631987.1">
    <property type="nucleotide sequence ID" value="NZ_CM007717.1"/>
</dbReference>
<keyword evidence="3" id="KW-1185">Reference proteome</keyword>
<gene>
    <name evidence="2" type="ORF">AFM16_02120</name>
</gene>
<dbReference type="Gene3D" id="3.30.530.20">
    <property type="match status" value="1"/>
</dbReference>
<dbReference type="EMBL" id="LHQL01000001">
    <property type="protein sequence ID" value="OOQ54850.1"/>
    <property type="molecule type" value="Genomic_DNA"/>
</dbReference>
<evidence type="ECO:0000313" key="2">
    <source>
        <dbReference type="EMBL" id="OOQ54850.1"/>
    </source>
</evidence>
<feature type="region of interest" description="Disordered" evidence="1">
    <location>
        <begin position="144"/>
        <end position="171"/>
    </location>
</feature>
<dbReference type="InterPro" id="IPR023393">
    <property type="entry name" value="START-like_dom_sf"/>
</dbReference>
<organism evidence="2 3">
    <name type="scientific">Streptomyces antibioticus</name>
    <dbReference type="NCBI Taxonomy" id="1890"/>
    <lineage>
        <taxon>Bacteria</taxon>
        <taxon>Bacillati</taxon>
        <taxon>Actinomycetota</taxon>
        <taxon>Actinomycetes</taxon>
        <taxon>Kitasatosporales</taxon>
        <taxon>Streptomycetaceae</taxon>
        <taxon>Streptomyces</taxon>
    </lineage>
</organism>
<comment type="caution">
    <text evidence="2">The sequence shown here is derived from an EMBL/GenBank/DDBJ whole genome shotgun (WGS) entry which is preliminary data.</text>
</comment>
<dbReference type="Pfam" id="PF10604">
    <property type="entry name" value="Polyketide_cyc2"/>
    <property type="match status" value="1"/>
</dbReference>
<proteinExistence type="predicted"/>
<dbReference type="SUPFAM" id="SSF55961">
    <property type="entry name" value="Bet v1-like"/>
    <property type="match status" value="1"/>
</dbReference>
<protein>
    <submittedName>
        <fullName evidence="2">Polyketide cyclase</fullName>
    </submittedName>
</protein>
<evidence type="ECO:0000313" key="3">
    <source>
        <dbReference type="Proteomes" id="UP000190306"/>
    </source>
</evidence>
<dbReference type="InterPro" id="IPR019587">
    <property type="entry name" value="Polyketide_cyclase/dehydratase"/>
</dbReference>
<reference evidence="2 3" key="1">
    <citation type="submission" date="2015-07" db="EMBL/GenBank/DDBJ databases">
        <title>Draft Genome Sequence of Streptomyces antibioticus, IMRU 3720 reveals insights in the evolution of actinomycin biosynthetic gene clusters in Streptomyces.</title>
        <authorList>
            <person name="Crnovcic I."/>
            <person name="Ruckert C."/>
            <person name="Kalinowksi J."/>
            <person name="Keller U."/>
        </authorList>
    </citation>
    <scope>NUCLEOTIDE SEQUENCE [LARGE SCALE GENOMIC DNA]</scope>
    <source>
        <strain evidence="2 3">DSM 41481</strain>
    </source>
</reference>
<dbReference type="CDD" id="cd07812">
    <property type="entry name" value="SRPBCC"/>
    <property type="match status" value="1"/>
</dbReference>
<accession>A0ABX3LRB3</accession>
<sequence length="171" mass="18499">MAVRHRLIKTSRQTVWAVLADGTRYADWVVGTSFSEPIRGRWPEVDSAIGYEVRVGPMRLTNETVVRECVEGERLGLEARAGALGTARIAIELRPWGSYSLVIADEHPLQGAGGALHNVAVEAMIQLRHRAMLARLAAVCEEQARHERPPGHPEPPGPVWSGGAARGGGDA</sequence>
<name>A0ABX3LRB3_STRAT</name>
<dbReference type="Proteomes" id="UP000190306">
    <property type="component" value="Chromosome"/>
</dbReference>
<evidence type="ECO:0000256" key="1">
    <source>
        <dbReference type="SAM" id="MobiDB-lite"/>
    </source>
</evidence>